<dbReference type="GO" id="GO:0047355">
    <property type="term" value="F:CDP-glycerol glycerophosphotransferase activity"/>
    <property type="evidence" value="ECO:0007669"/>
    <property type="project" value="InterPro"/>
</dbReference>
<gene>
    <name evidence="9" type="ORF">C7U55_04935</name>
    <name evidence="8" type="ORF">LJD69_07060</name>
</gene>
<evidence type="ECO:0000256" key="7">
    <source>
        <dbReference type="SAM" id="Phobius"/>
    </source>
</evidence>
<dbReference type="InterPro" id="IPR043148">
    <property type="entry name" value="TagF_C"/>
</dbReference>
<dbReference type="PANTHER" id="PTHR37316">
    <property type="entry name" value="TEICHOIC ACID GLYCEROL-PHOSPHATE PRIMASE"/>
    <property type="match status" value="1"/>
</dbReference>
<protein>
    <submittedName>
        <fullName evidence="8">CDP-glycerol glycerophosphotransferase family protein</fullName>
    </submittedName>
</protein>
<dbReference type="GO" id="GO:0005886">
    <property type="term" value="C:plasma membrane"/>
    <property type="evidence" value="ECO:0007669"/>
    <property type="project" value="UniProtKB-SubCell"/>
</dbReference>
<dbReference type="Pfam" id="PF04464">
    <property type="entry name" value="Glyphos_transf"/>
    <property type="match status" value="1"/>
</dbReference>
<evidence type="ECO:0000256" key="2">
    <source>
        <dbReference type="ARBA" id="ARBA00010488"/>
    </source>
</evidence>
<dbReference type="AlphaFoldDB" id="A0A2T3G0P1"/>
<evidence type="ECO:0000256" key="5">
    <source>
        <dbReference type="ARBA" id="ARBA00022944"/>
    </source>
</evidence>
<keyword evidence="4" id="KW-0808">Transferase</keyword>
<dbReference type="Gene3D" id="3.40.50.12580">
    <property type="match status" value="1"/>
</dbReference>
<evidence type="ECO:0000313" key="8">
    <source>
        <dbReference type="EMBL" id="MCB8610351.1"/>
    </source>
</evidence>
<keyword evidence="3" id="KW-1003">Cell membrane</keyword>
<dbReference type="Proteomes" id="UP000241201">
    <property type="component" value="Unassembled WGS sequence"/>
</dbReference>
<accession>A0A2T3G0P1</accession>
<dbReference type="SUPFAM" id="SSF53756">
    <property type="entry name" value="UDP-Glycosyltransferase/glycogen phosphorylase"/>
    <property type="match status" value="1"/>
</dbReference>
<dbReference type="GO" id="GO:0019350">
    <property type="term" value="P:teichoic acid biosynthetic process"/>
    <property type="evidence" value="ECO:0007669"/>
    <property type="project" value="UniProtKB-KW"/>
</dbReference>
<comment type="subcellular location">
    <subcellularLocation>
        <location evidence="1">Cell membrane</location>
        <topology evidence="1">Peripheral membrane protein</topology>
    </subcellularLocation>
</comment>
<keyword evidence="7" id="KW-1133">Transmembrane helix</keyword>
<evidence type="ECO:0000256" key="6">
    <source>
        <dbReference type="ARBA" id="ARBA00023136"/>
    </source>
</evidence>
<keyword evidence="6 7" id="KW-0472">Membrane</keyword>
<dbReference type="InterPro" id="IPR007554">
    <property type="entry name" value="Glycerophosphate_synth"/>
</dbReference>
<dbReference type="Gene3D" id="3.40.50.11820">
    <property type="match status" value="1"/>
</dbReference>
<dbReference type="RefSeq" id="WP_106987605.1">
    <property type="nucleotide sequence ID" value="NZ_DAWBWI010000105.1"/>
</dbReference>
<evidence type="ECO:0000313" key="10">
    <source>
        <dbReference type="Proteomes" id="UP000241201"/>
    </source>
</evidence>
<comment type="caution">
    <text evidence="9">The sequence shown here is derived from an EMBL/GenBank/DDBJ whole genome shotgun (WGS) entry which is preliminary data.</text>
</comment>
<organism evidence="9 10">
    <name type="scientific">Faecalibacillus faecis</name>
    <dbReference type="NCBI Taxonomy" id="1982628"/>
    <lineage>
        <taxon>Bacteria</taxon>
        <taxon>Bacillati</taxon>
        <taxon>Bacillota</taxon>
        <taxon>Erysipelotrichia</taxon>
        <taxon>Erysipelotrichales</taxon>
        <taxon>Coprobacillaceae</taxon>
        <taxon>Faecalibacillus</taxon>
    </lineage>
</organism>
<comment type="similarity">
    <text evidence="2">Belongs to the CDP-glycerol glycerophosphotransferase family.</text>
</comment>
<evidence type="ECO:0000256" key="3">
    <source>
        <dbReference type="ARBA" id="ARBA00022475"/>
    </source>
</evidence>
<reference evidence="8" key="3">
    <citation type="submission" date="2021-10" db="EMBL/GenBank/DDBJ databases">
        <title>Collection of gut derived symbiotic bacterial strains cultured from healthy donors.</title>
        <authorList>
            <person name="Lin H."/>
            <person name="Littmann E."/>
            <person name="Kohout C."/>
            <person name="Pamer E.G."/>
        </authorList>
    </citation>
    <scope>NUCLEOTIDE SEQUENCE</scope>
    <source>
        <strain evidence="8">DFI.4.48</strain>
    </source>
</reference>
<dbReference type="InterPro" id="IPR043149">
    <property type="entry name" value="TagF_N"/>
</dbReference>
<dbReference type="InterPro" id="IPR051612">
    <property type="entry name" value="Teichoic_Acid_Biosynth"/>
</dbReference>
<name>A0A2T3G0P1_9FIRM</name>
<keyword evidence="10" id="KW-1185">Reference proteome</keyword>
<feature type="transmembrane region" description="Helical" evidence="7">
    <location>
        <begin position="6"/>
        <end position="24"/>
    </location>
</feature>
<keyword evidence="7" id="KW-0812">Transmembrane</keyword>
<reference evidence="10" key="1">
    <citation type="submission" date="2018-03" db="EMBL/GenBank/DDBJ databases">
        <title>Lachnoclostridium SNUG30370 gen.nov., sp.nov., isolated from human faeces.</title>
        <authorList>
            <person name="Seo B."/>
            <person name="Jeon K."/>
            <person name="Ko G."/>
        </authorList>
    </citation>
    <scope>NUCLEOTIDE SEQUENCE [LARGE SCALE GENOMIC DNA]</scope>
    <source>
        <strain evidence="10">SNUG30370</strain>
    </source>
</reference>
<keyword evidence="5" id="KW-0777">Teichoic acid biosynthesis</keyword>
<sequence>MKLQKLILNIILGFLNIFVKMLIIKENQVAFISLESRYLDSDMKLIYNELEKKKEVVLKKVVIEYDQQGIKQNFLYMLNCIKQLFIINTSHVVIIRDNNYVVSNFKRKGVKVIQVWHACGAIKKFGNALPRKYPIKNYDYIIANSPYWKKPYSEAFAVKEESVVITGMPRVDCLFDQNYLNQAKEKLLKKYPQLVGKKIILYAPTFRGNIYKGFSMLPFDGIKLIESFDENTYLLYKMHPLLKEINLPQHPRILDVCKEDTHELFALSDSLISDYSSIVFDYSLLNKPLYFYTPDLNEYLNNVGCYVDKGELPVDVSLTMDELIKTMQVPYKGKLDVFKNKFFTYQDGKNTNRVVDLILEILKKPLY</sequence>
<dbReference type="EMBL" id="JAJDKZ010000016">
    <property type="protein sequence ID" value="MCB8610351.1"/>
    <property type="molecule type" value="Genomic_DNA"/>
</dbReference>
<evidence type="ECO:0000256" key="4">
    <source>
        <dbReference type="ARBA" id="ARBA00022679"/>
    </source>
</evidence>
<dbReference type="Proteomes" id="UP001198439">
    <property type="component" value="Unassembled WGS sequence"/>
</dbReference>
<dbReference type="GeneID" id="77470441"/>
<proteinExistence type="inferred from homology"/>
<dbReference type="PANTHER" id="PTHR37316:SF2">
    <property type="entry name" value="TEICHOIC ACID RIBITOL-PHOSPHATE POLYMERASE TARK"/>
    <property type="match status" value="1"/>
</dbReference>
<evidence type="ECO:0000256" key="1">
    <source>
        <dbReference type="ARBA" id="ARBA00004202"/>
    </source>
</evidence>
<reference evidence="9" key="2">
    <citation type="journal article" date="2019" name="Int. J. Syst. Evol. Microbiol.">
        <title>Faecalibacillus intestinalis gen. nov., sp. nov. and Faecalibacillus faecis sp. nov., isolated from human faeces.</title>
        <authorList>
            <person name="Seo B."/>
            <person name="Jeon K."/>
            <person name="Baek I."/>
            <person name="Lee Y.M."/>
            <person name="Baek K."/>
            <person name="Ko G."/>
        </authorList>
    </citation>
    <scope>NUCLEOTIDE SEQUENCE</scope>
    <source>
        <strain evidence="9">SNUG30370</strain>
    </source>
</reference>
<dbReference type="EMBL" id="PYLP01000004">
    <property type="protein sequence ID" value="PST40991.1"/>
    <property type="molecule type" value="Genomic_DNA"/>
</dbReference>
<evidence type="ECO:0000313" key="9">
    <source>
        <dbReference type="EMBL" id="PST40991.1"/>
    </source>
</evidence>